<keyword evidence="2" id="KW-1185">Reference proteome</keyword>
<proteinExistence type="predicted"/>
<protein>
    <submittedName>
        <fullName evidence="1">Uncharacterized protein</fullName>
    </submittedName>
</protein>
<reference evidence="1 2" key="1">
    <citation type="submission" date="2024-03" db="EMBL/GenBank/DDBJ databases">
        <title>Adaptation during the transition from Ophiocordyceps entomopathogen to insect associate is accompanied by gene loss and intensified selection.</title>
        <authorList>
            <person name="Ward C.M."/>
            <person name="Onetto C.A."/>
            <person name="Borneman A.R."/>
        </authorList>
    </citation>
    <scope>NUCLEOTIDE SEQUENCE [LARGE SCALE GENOMIC DNA]</scope>
    <source>
        <strain evidence="1">AWRI1</strain>
        <tissue evidence="1">Single Adult Female</tissue>
    </source>
</reference>
<comment type="caution">
    <text evidence="1">The sequence shown here is derived from an EMBL/GenBank/DDBJ whole genome shotgun (WGS) entry which is preliminary data.</text>
</comment>
<organism evidence="1 2">
    <name type="scientific">Parthenolecanium corni</name>
    <dbReference type="NCBI Taxonomy" id="536013"/>
    <lineage>
        <taxon>Eukaryota</taxon>
        <taxon>Metazoa</taxon>
        <taxon>Ecdysozoa</taxon>
        <taxon>Arthropoda</taxon>
        <taxon>Hexapoda</taxon>
        <taxon>Insecta</taxon>
        <taxon>Pterygota</taxon>
        <taxon>Neoptera</taxon>
        <taxon>Paraneoptera</taxon>
        <taxon>Hemiptera</taxon>
        <taxon>Sternorrhyncha</taxon>
        <taxon>Coccoidea</taxon>
        <taxon>Coccidae</taxon>
        <taxon>Parthenolecanium</taxon>
    </lineage>
</organism>
<dbReference type="Proteomes" id="UP001367676">
    <property type="component" value="Unassembled WGS sequence"/>
</dbReference>
<dbReference type="AlphaFoldDB" id="A0AAN9TUC4"/>
<accession>A0AAN9TUC4</accession>
<sequence>MQRCKVFSSDINEKSEKNSWRDATSSCLVHETSKQPSNHRTIEPSMAGMDAILLIVTYSSLLSSSDIDIDVVFRSSTTSRRTSLLYSFFIFMNHQCVPMNYMADRGRGSRYIEFESTIDIEY</sequence>
<name>A0AAN9TUC4_9HEMI</name>
<gene>
    <name evidence="1" type="ORF">V9T40_006879</name>
</gene>
<evidence type="ECO:0000313" key="1">
    <source>
        <dbReference type="EMBL" id="KAK7602905.1"/>
    </source>
</evidence>
<dbReference type="EMBL" id="JBBCAQ010000007">
    <property type="protein sequence ID" value="KAK7602905.1"/>
    <property type="molecule type" value="Genomic_DNA"/>
</dbReference>
<evidence type="ECO:0000313" key="2">
    <source>
        <dbReference type="Proteomes" id="UP001367676"/>
    </source>
</evidence>